<evidence type="ECO:0000259" key="1">
    <source>
        <dbReference type="Pfam" id="PF18545"/>
    </source>
</evidence>
<feature type="domain" description="Halobacterial output" evidence="1">
    <location>
        <begin position="14"/>
        <end position="77"/>
    </location>
</feature>
<dbReference type="InterPro" id="IPR040624">
    <property type="entry name" value="HalOD1"/>
</dbReference>
<evidence type="ECO:0000313" key="3">
    <source>
        <dbReference type="Proteomes" id="UP000783863"/>
    </source>
</evidence>
<protein>
    <recommendedName>
        <fullName evidence="1">Halobacterial output domain-containing protein</fullName>
    </recommendedName>
</protein>
<dbReference type="EMBL" id="RKLQ01000002">
    <property type="protein sequence ID" value="MBX0305152.1"/>
    <property type="molecule type" value="Genomic_DNA"/>
</dbReference>
<keyword evidence="3" id="KW-1185">Reference proteome</keyword>
<organism evidence="2 3">
    <name type="scientific">Haloarcula salinisoli</name>
    <dbReference type="NCBI Taxonomy" id="2487746"/>
    <lineage>
        <taxon>Archaea</taxon>
        <taxon>Methanobacteriati</taxon>
        <taxon>Methanobacteriota</taxon>
        <taxon>Stenosarchaea group</taxon>
        <taxon>Halobacteria</taxon>
        <taxon>Halobacteriales</taxon>
        <taxon>Haloarculaceae</taxon>
        <taxon>Haloarcula</taxon>
    </lineage>
</organism>
<sequence>MTDQTRFHYEPGDAEPLSTAIVSAVAIAHNENVLDQKWILANDINPDALDALFFDGKPNMRLTFEADASTVTVDVDDQGQFDIEIESHR</sequence>
<evidence type="ECO:0000313" key="2">
    <source>
        <dbReference type="EMBL" id="MBX0305152.1"/>
    </source>
</evidence>
<comment type="caution">
    <text evidence="2">The sequence shown here is derived from an EMBL/GenBank/DDBJ whole genome shotgun (WGS) entry which is preliminary data.</text>
</comment>
<dbReference type="AlphaFoldDB" id="A0A8J7YGM2"/>
<dbReference type="Proteomes" id="UP000783863">
    <property type="component" value="Unassembled WGS sequence"/>
</dbReference>
<dbReference type="Pfam" id="PF18545">
    <property type="entry name" value="HalOD1"/>
    <property type="match status" value="1"/>
</dbReference>
<name>A0A8J7YGM2_9EURY</name>
<gene>
    <name evidence="2" type="ORF">EGD98_15895</name>
</gene>
<reference evidence="2" key="1">
    <citation type="submission" date="2021-06" db="EMBL/GenBank/DDBJ databases">
        <title>Halomicroarcula sp. F24A a new haloarchaeum isolated from saline soil.</title>
        <authorList>
            <person name="Duran-Viseras A."/>
            <person name="Sanchez-Porro C."/>
            <person name="Ventosa A."/>
        </authorList>
    </citation>
    <scope>NUCLEOTIDE SEQUENCE</scope>
    <source>
        <strain evidence="2">F24A</strain>
    </source>
</reference>
<proteinExistence type="predicted"/>
<dbReference type="RefSeq" id="WP_220589341.1">
    <property type="nucleotide sequence ID" value="NZ_RKLQ01000002.1"/>
</dbReference>
<accession>A0A8J7YGM2</accession>